<reference evidence="3 4" key="1">
    <citation type="submission" date="2024-02" db="EMBL/GenBank/DDBJ databases">
        <title>Bacterial strain from lacustrine sediment.</title>
        <authorList>
            <person name="Petit C."/>
            <person name="Fadhlaoui K."/>
        </authorList>
    </citation>
    <scope>NUCLEOTIDE SEQUENCE [LARGE SCALE GENOMIC DNA]</scope>
    <source>
        <strain evidence="3 4">IPX-CK</strain>
    </source>
</reference>
<gene>
    <name evidence="3" type="ORF">V6984_22115</name>
</gene>
<keyword evidence="4" id="KW-1185">Reference proteome</keyword>
<accession>A0ABZ3EXZ9</accession>
<proteinExistence type="predicted"/>
<feature type="domain" description="FMN-binding" evidence="2">
    <location>
        <begin position="69"/>
        <end position="149"/>
    </location>
</feature>
<feature type="transmembrane region" description="Helical" evidence="1">
    <location>
        <begin position="15"/>
        <end position="34"/>
    </location>
</feature>
<dbReference type="Gene3D" id="3.90.1010.20">
    <property type="match status" value="1"/>
</dbReference>
<evidence type="ECO:0000313" key="3">
    <source>
        <dbReference type="EMBL" id="XAH74161.1"/>
    </source>
</evidence>
<dbReference type="Pfam" id="PF04205">
    <property type="entry name" value="FMN_bind"/>
    <property type="match status" value="1"/>
</dbReference>
<organism evidence="3 4">
    <name type="scientific">Kineothrix sedimenti</name>
    <dbReference type="NCBI Taxonomy" id="3123317"/>
    <lineage>
        <taxon>Bacteria</taxon>
        <taxon>Bacillati</taxon>
        <taxon>Bacillota</taxon>
        <taxon>Clostridia</taxon>
        <taxon>Lachnospirales</taxon>
        <taxon>Lachnospiraceae</taxon>
        <taxon>Kineothrix</taxon>
    </lineage>
</organism>
<keyword evidence="1" id="KW-0812">Transmembrane</keyword>
<evidence type="ECO:0000313" key="4">
    <source>
        <dbReference type="Proteomes" id="UP001451571"/>
    </source>
</evidence>
<evidence type="ECO:0000256" key="1">
    <source>
        <dbReference type="SAM" id="Phobius"/>
    </source>
</evidence>
<name>A0ABZ3EXZ9_9FIRM</name>
<keyword evidence="1" id="KW-0472">Membrane</keyword>
<dbReference type="RefSeq" id="WP_342757755.1">
    <property type="nucleotide sequence ID" value="NZ_CP146256.1"/>
</dbReference>
<keyword evidence="1" id="KW-1133">Transmembrane helix</keyword>
<dbReference type="InterPro" id="IPR007329">
    <property type="entry name" value="FMN-bd"/>
</dbReference>
<dbReference type="EMBL" id="CP146256">
    <property type="protein sequence ID" value="XAH74161.1"/>
    <property type="molecule type" value="Genomic_DNA"/>
</dbReference>
<protein>
    <submittedName>
        <fullName evidence="3">FMN-binding protein</fullName>
    </submittedName>
</protein>
<sequence length="152" mass="16227">MTAFKTGAKKGKIRLILLIIAGIIVLSTIIALLADAPGRRELQILTIGNIDFTKLQDGTYIGEYNAAKGNLRDASVEVTISEGKITKINILEGALDSDGNSAELTKGKTMDDLFQKVMESKSLQVDAISGATLTSKAHLKALENALKQAVKQ</sequence>
<evidence type="ECO:0000259" key="2">
    <source>
        <dbReference type="SMART" id="SM00900"/>
    </source>
</evidence>
<dbReference type="Proteomes" id="UP001451571">
    <property type="component" value="Chromosome"/>
</dbReference>
<dbReference type="SMART" id="SM00900">
    <property type="entry name" value="FMN_bind"/>
    <property type="match status" value="1"/>
</dbReference>